<reference evidence="1" key="1">
    <citation type="submission" date="2019-11" db="EMBL/GenBank/DDBJ databases">
        <title>Nori genome reveals adaptations in red seaweeds to the harsh intertidal environment.</title>
        <authorList>
            <person name="Wang D."/>
            <person name="Mao Y."/>
        </authorList>
    </citation>
    <scope>NUCLEOTIDE SEQUENCE</scope>
    <source>
        <tissue evidence="1">Gametophyte</tissue>
    </source>
</reference>
<accession>A0ACC3CBU7</accession>
<comment type="caution">
    <text evidence="1">The sequence shown here is derived from an EMBL/GenBank/DDBJ whole genome shotgun (WGS) entry which is preliminary data.</text>
</comment>
<gene>
    <name evidence="1" type="ORF">I4F81_010157</name>
</gene>
<proteinExistence type="predicted"/>
<keyword evidence="2" id="KW-1185">Reference proteome</keyword>
<sequence length="367" mass="39440">MGGGVTGNAHLRIYHPPSPPPCPRRQLPSAPPPAPSPPRRSPPYPPPLRSPPEPEFAARPSASAAGGAGLRGVGVSAWDVCTLTVAPGPPTPPPPPPSPPLPPPPHPSRGALAAAKGGGGAGEGIGATRHRRRRRRRQRGAAHIQWGNGCRGKGAPEGAAVVVKERRPRPMSARARAHRLIWRGGRGSVHTPGRLSRQTSLESVTPVEQRWPVASPRRRVVTLPRSQSARAHRGVRRRHGVPRTLDKSQRPPSVRSAGGQPPPGPAGAARAGLRAPRPWRPAIMAQPDQSRVHGPRHPPDRRLRRRSGPVEYIHAPLGQNGDRQDGCVHLPARVVGQGRDRDNRREPQRPHHTLCATRRAPLWPTVL</sequence>
<evidence type="ECO:0000313" key="1">
    <source>
        <dbReference type="EMBL" id="KAK1867652.1"/>
    </source>
</evidence>
<organism evidence="1 2">
    <name type="scientific">Pyropia yezoensis</name>
    <name type="common">Susabi-nori</name>
    <name type="synonym">Porphyra yezoensis</name>
    <dbReference type="NCBI Taxonomy" id="2788"/>
    <lineage>
        <taxon>Eukaryota</taxon>
        <taxon>Rhodophyta</taxon>
        <taxon>Bangiophyceae</taxon>
        <taxon>Bangiales</taxon>
        <taxon>Bangiaceae</taxon>
        <taxon>Pyropia</taxon>
    </lineage>
</organism>
<evidence type="ECO:0000313" key="2">
    <source>
        <dbReference type="Proteomes" id="UP000798662"/>
    </source>
</evidence>
<dbReference type="Proteomes" id="UP000798662">
    <property type="component" value="Chromosome 3"/>
</dbReference>
<protein>
    <submittedName>
        <fullName evidence="1">Uncharacterized protein</fullName>
    </submittedName>
</protein>
<dbReference type="EMBL" id="CM020620">
    <property type="protein sequence ID" value="KAK1867652.1"/>
    <property type="molecule type" value="Genomic_DNA"/>
</dbReference>
<name>A0ACC3CBU7_PYRYE</name>